<keyword evidence="8" id="KW-1185">Reference proteome</keyword>
<dbReference type="PANTHER" id="PTHR43807">
    <property type="entry name" value="FI04487P"/>
    <property type="match status" value="1"/>
</dbReference>
<dbReference type="HOGENOM" id="CLU_017584_4_0_10"/>
<feature type="domain" description="Aminotransferase class I/classII large" evidence="6">
    <location>
        <begin position="25"/>
        <end position="370"/>
    </location>
</feature>
<evidence type="ECO:0000256" key="4">
    <source>
        <dbReference type="ARBA" id="ARBA00022679"/>
    </source>
</evidence>
<evidence type="ECO:0000256" key="3">
    <source>
        <dbReference type="ARBA" id="ARBA00022576"/>
    </source>
</evidence>
<gene>
    <name evidence="7" type="ordered locus">Lbys_2742</name>
</gene>
<dbReference type="eggNOG" id="COG0436">
    <property type="taxonomic scope" value="Bacteria"/>
</dbReference>
<dbReference type="InterPro" id="IPR015424">
    <property type="entry name" value="PyrdxlP-dep_Trfase"/>
</dbReference>
<dbReference type="Proteomes" id="UP000007435">
    <property type="component" value="Chromosome"/>
</dbReference>
<accession>E4RQW1</accession>
<evidence type="ECO:0000256" key="5">
    <source>
        <dbReference type="ARBA" id="ARBA00022898"/>
    </source>
</evidence>
<dbReference type="PANTHER" id="PTHR43807:SF20">
    <property type="entry name" value="FI04487P"/>
    <property type="match status" value="1"/>
</dbReference>
<name>E4RQW1_LEAB4</name>
<proteinExistence type="inferred from homology"/>
<dbReference type="AlphaFoldDB" id="E4RQW1"/>
<dbReference type="InterPro" id="IPR015421">
    <property type="entry name" value="PyrdxlP-dep_Trfase_major"/>
</dbReference>
<dbReference type="Pfam" id="PF00155">
    <property type="entry name" value="Aminotran_1_2"/>
    <property type="match status" value="1"/>
</dbReference>
<dbReference type="RefSeq" id="WP_013409436.1">
    <property type="nucleotide sequence ID" value="NC_014655.1"/>
</dbReference>
<dbReference type="Gene3D" id="3.90.1150.10">
    <property type="entry name" value="Aspartate Aminotransferase, domain 1"/>
    <property type="match status" value="1"/>
</dbReference>
<dbReference type="EMBL" id="CP002305">
    <property type="protein sequence ID" value="ADQ18404.1"/>
    <property type="molecule type" value="Genomic_DNA"/>
</dbReference>
<dbReference type="GO" id="GO:0030170">
    <property type="term" value="F:pyridoxal phosphate binding"/>
    <property type="evidence" value="ECO:0007669"/>
    <property type="project" value="InterPro"/>
</dbReference>
<dbReference type="FunFam" id="3.40.640.10:FF:000033">
    <property type="entry name" value="Aspartate aminotransferase"/>
    <property type="match status" value="1"/>
</dbReference>
<dbReference type="EC" id="2.6.1.-" evidence="7"/>
<dbReference type="KEGG" id="lby:Lbys_2742"/>
<reference evidence="7 8" key="2">
    <citation type="journal article" date="2011" name="Stand. Genomic Sci.">
        <title>Complete genome sequence of Leadbetterella byssophila type strain (4M15).</title>
        <authorList>
            <person name="Abt B."/>
            <person name="Teshima H."/>
            <person name="Lucas S."/>
            <person name="Lapidus A."/>
            <person name="Del Rio T.G."/>
            <person name="Nolan M."/>
            <person name="Tice H."/>
            <person name="Cheng J.F."/>
            <person name="Pitluck S."/>
            <person name="Liolios K."/>
            <person name="Pagani I."/>
            <person name="Ivanova N."/>
            <person name="Mavromatis K."/>
            <person name="Pati A."/>
            <person name="Tapia R."/>
            <person name="Han C."/>
            <person name="Goodwin L."/>
            <person name="Chen A."/>
            <person name="Palaniappan K."/>
            <person name="Land M."/>
            <person name="Hauser L."/>
            <person name="Chang Y.J."/>
            <person name="Jeffries C.D."/>
            <person name="Rohde M."/>
            <person name="Goker M."/>
            <person name="Tindall B.J."/>
            <person name="Detter J.C."/>
            <person name="Woyke T."/>
            <person name="Bristow J."/>
            <person name="Eisen J.A."/>
            <person name="Markowitz V."/>
            <person name="Hugenholtz P."/>
            <person name="Klenk H.P."/>
            <person name="Kyrpides N.C."/>
        </authorList>
    </citation>
    <scope>NUCLEOTIDE SEQUENCE [LARGE SCALE GENOMIC DNA]</scope>
    <source>
        <strain evidence="8">DSM 17132 / JCM 16389 / KACC 11308 / NBRC 106382 / 4M15</strain>
    </source>
</reference>
<evidence type="ECO:0000313" key="7">
    <source>
        <dbReference type="EMBL" id="ADQ18404.1"/>
    </source>
</evidence>
<evidence type="ECO:0000313" key="8">
    <source>
        <dbReference type="Proteomes" id="UP000007435"/>
    </source>
</evidence>
<sequence length="377" mass="42985">MISKLPQIGHSIFTKMTAMANEVQAINLSQGFPSFYPDEKLVAYLQKHIQNGKHQYAPTSGIPELRSALSHRYGYHPEKEITVTTGASEALFCAITASVNPGDEVIVFEPCYDLYVPAILLQGGIPKFIKMNFPEYKIDWDFVEKSITGKTKVILINTPHNPTGKVLQEEDLKALIHIAEKHPEIIFISDEVYEYITFDEHKHLSLAKYPQLRERTFVCSSFAKTYHITGWKTGYCLAPPRLTEELRKIHQYITFCNFTAAQYALADYISESDSHLTLSKFYEAKREVFLNKIDQNLFGILPSQGTFFQNLVFKTPTSLCDTEISEILTRKAKIASIPISVFYQDGTDHKVLRFCLAKEDEILTEAVQRLNQAHLFL</sequence>
<evidence type="ECO:0000259" key="6">
    <source>
        <dbReference type="Pfam" id="PF00155"/>
    </source>
</evidence>
<keyword evidence="5" id="KW-0663">Pyridoxal phosphate</keyword>
<dbReference type="InterPro" id="IPR004839">
    <property type="entry name" value="Aminotransferase_I/II_large"/>
</dbReference>
<dbReference type="Gene3D" id="3.40.640.10">
    <property type="entry name" value="Type I PLP-dependent aspartate aminotransferase-like (Major domain)"/>
    <property type="match status" value="1"/>
</dbReference>
<dbReference type="NCBIfam" id="NF006569">
    <property type="entry name" value="PRK09082.1"/>
    <property type="match status" value="1"/>
</dbReference>
<evidence type="ECO:0000256" key="2">
    <source>
        <dbReference type="ARBA" id="ARBA00007441"/>
    </source>
</evidence>
<dbReference type="GO" id="GO:0016212">
    <property type="term" value="F:kynurenine-oxoglutarate transaminase activity"/>
    <property type="evidence" value="ECO:0007669"/>
    <property type="project" value="TreeGrafter"/>
</dbReference>
<dbReference type="GO" id="GO:0005737">
    <property type="term" value="C:cytoplasm"/>
    <property type="evidence" value="ECO:0007669"/>
    <property type="project" value="TreeGrafter"/>
</dbReference>
<comment type="cofactor">
    <cofactor evidence="1">
        <name>pyridoxal 5'-phosphate</name>
        <dbReference type="ChEBI" id="CHEBI:597326"/>
    </cofactor>
</comment>
<dbReference type="InterPro" id="IPR015422">
    <property type="entry name" value="PyrdxlP-dep_Trfase_small"/>
</dbReference>
<reference key="1">
    <citation type="submission" date="2010-11" db="EMBL/GenBank/DDBJ databases">
        <title>The complete genome of Leadbetterella byssophila DSM 17132.</title>
        <authorList>
            <consortium name="US DOE Joint Genome Institute (JGI-PGF)"/>
            <person name="Lucas S."/>
            <person name="Copeland A."/>
            <person name="Lapidus A."/>
            <person name="Glavina del Rio T."/>
            <person name="Dalin E."/>
            <person name="Tice H."/>
            <person name="Bruce D."/>
            <person name="Goodwin L."/>
            <person name="Pitluck S."/>
            <person name="Kyrpides N."/>
            <person name="Mavromatis K."/>
            <person name="Ivanova N."/>
            <person name="Teshima H."/>
            <person name="Brettin T."/>
            <person name="Detter J.C."/>
            <person name="Han C."/>
            <person name="Tapia R."/>
            <person name="Land M."/>
            <person name="Hauser L."/>
            <person name="Markowitz V."/>
            <person name="Cheng J.-F."/>
            <person name="Hugenholtz P."/>
            <person name="Woyke T."/>
            <person name="Wu D."/>
            <person name="Tindall B."/>
            <person name="Pomrenke H.G."/>
            <person name="Brambilla E."/>
            <person name="Klenk H.-P."/>
            <person name="Eisen J.A."/>
        </authorList>
    </citation>
    <scope>NUCLEOTIDE SEQUENCE [LARGE SCALE GENOMIC DNA]</scope>
    <source>
        <strain>DSM 17132</strain>
    </source>
</reference>
<protein>
    <submittedName>
        <fullName evidence="7">2-keto-4-methylthiobutyrate aminotransferase apoenzyme</fullName>
        <ecNumber evidence="7">2.6.1.-</ecNumber>
    </submittedName>
</protein>
<keyword evidence="4 7" id="KW-0808">Transferase</keyword>
<dbReference type="STRING" id="649349.Lbys_2742"/>
<dbReference type="SUPFAM" id="SSF53383">
    <property type="entry name" value="PLP-dependent transferases"/>
    <property type="match status" value="1"/>
</dbReference>
<organism evidence="7 8">
    <name type="scientific">Leadbetterella byssophila (strain DSM 17132 / JCM 16389 / KACC 11308 / NBRC 106382 / 4M15)</name>
    <dbReference type="NCBI Taxonomy" id="649349"/>
    <lineage>
        <taxon>Bacteria</taxon>
        <taxon>Pseudomonadati</taxon>
        <taxon>Bacteroidota</taxon>
        <taxon>Cytophagia</taxon>
        <taxon>Cytophagales</taxon>
        <taxon>Leadbetterellaceae</taxon>
        <taxon>Leadbetterella</taxon>
    </lineage>
</organism>
<dbReference type="CDD" id="cd00609">
    <property type="entry name" value="AAT_like"/>
    <property type="match status" value="1"/>
</dbReference>
<comment type="similarity">
    <text evidence="2">Belongs to the class-I pyridoxal-phosphate-dependent aminotransferase family.</text>
</comment>
<dbReference type="InterPro" id="IPR051326">
    <property type="entry name" value="Kynurenine-oxoglutarate_AT"/>
</dbReference>
<dbReference type="OrthoDB" id="9802328at2"/>
<keyword evidence="3 7" id="KW-0032">Aminotransferase</keyword>
<evidence type="ECO:0000256" key="1">
    <source>
        <dbReference type="ARBA" id="ARBA00001933"/>
    </source>
</evidence>